<dbReference type="HOGENOM" id="CLU_2287019_0_0_9"/>
<comment type="caution">
    <text evidence="1">The sequence shown here is derived from an EMBL/GenBank/DDBJ whole genome shotgun (WGS) entry which is preliminary data.</text>
</comment>
<reference evidence="1 2" key="1">
    <citation type="submission" date="2007-03" db="EMBL/GenBank/DDBJ databases">
        <authorList>
            <person name="Fulton L."/>
            <person name="Clifton S."/>
            <person name="Fulton B."/>
            <person name="Xu J."/>
            <person name="Minx P."/>
            <person name="Pepin K.H."/>
            <person name="Johnson M."/>
            <person name="Thiruvilangam P."/>
            <person name="Bhonagiri V."/>
            <person name="Nash W.E."/>
            <person name="Mardis E.R."/>
            <person name="Wilson R.K."/>
        </authorList>
    </citation>
    <scope>NUCLEOTIDE SEQUENCE [LARGE SCALE GENOMIC DNA]</scope>
    <source>
        <strain evidence="1 2">DSM 13814</strain>
    </source>
</reference>
<organism evidence="1 2">
    <name type="scientific">Dorea longicatena DSM 13814</name>
    <dbReference type="NCBI Taxonomy" id="411462"/>
    <lineage>
        <taxon>Bacteria</taxon>
        <taxon>Bacillati</taxon>
        <taxon>Bacillota</taxon>
        <taxon>Clostridia</taxon>
        <taxon>Lachnospirales</taxon>
        <taxon>Lachnospiraceae</taxon>
        <taxon>Dorea</taxon>
    </lineage>
</organism>
<accession>A6BEX1</accession>
<dbReference type="EMBL" id="AAXB02000002">
    <property type="protein sequence ID" value="EDM64161.1"/>
    <property type="molecule type" value="Genomic_DNA"/>
</dbReference>
<gene>
    <name evidence="1" type="ORF">DORLON_00842</name>
</gene>
<evidence type="ECO:0000313" key="2">
    <source>
        <dbReference type="Proteomes" id="UP000004016"/>
    </source>
</evidence>
<dbReference type="Proteomes" id="UP000004016">
    <property type="component" value="Unassembled WGS sequence"/>
</dbReference>
<protein>
    <submittedName>
        <fullName evidence="1">Uncharacterized protein</fullName>
    </submittedName>
</protein>
<evidence type="ECO:0000313" key="1">
    <source>
        <dbReference type="EMBL" id="EDM64161.1"/>
    </source>
</evidence>
<dbReference type="AlphaFoldDB" id="A6BEX1"/>
<name>A6BEX1_9FIRM</name>
<reference evidence="1 2" key="2">
    <citation type="submission" date="2007-04" db="EMBL/GenBank/DDBJ databases">
        <title>Draft genome sequence of Dorea longicatena (DSM 13814).</title>
        <authorList>
            <person name="Sudarsanam P."/>
            <person name="Ley R."/>
            <person name="Guruge J."/>
            <person name="Turnbaugh P.J."/>
            <person name="Mahowald M."/>
            <person name="Liep D."/>
            <person name="Gordon J."/>
        </authorList>
    </citation>
    <scope>NUCLEOTIDE SEQUENCE [LARGE SCALE GENOMIC DNA]</scope>
    <source>
        <strain evidence="1 2">DSM 13814</strain>
    </source>
</reference>
<sequence>MLPRPSRFRNRLAQNAIPTLYQGPNVTAARILIICCTGAHLLPATGKLKKLPTMARAVNTPARASRLVREESDDKVVCVINKHSFHKKIPFIHKADGGYKK</sequence>
<proteinExistence type="predicted"/>